<keyword evidence="7 10" id="KW-0411">Iron-sulfur</keyword>
<evidence type="ECO:0000256" key="4">
    <source>
        <dbReference type="ARBA" id="ARBA00022691"/>
    </source>
</evidence>
<evidence type="ECO:0000256" key="7">
    <source>
        <dbReference type="ARBA" id="ARBA00023014"/>
    </source>
</evidence>
<dbReference type="RefSeq" id="WP_342127201.1">
    <property type="nucleotide sequence ID" value="NZ_JBCAUS010000004.1"/>
</dbReference>
<feature type="binding site" evidence="10">
    <location>
        <position position="19"/>
    </location>
    <ligand>
        <name>[4Fe-4S] cluster</name>
        <dbReference type="ChEBI" id="CHEBI:49883"/>
        <note>4Fe-4S-S-AdoMet</note>
    </ligand>
</feature>
<evidence type="ECO:0000313" key="12">
    <source>
        <dbReference type="EMBL" id="MEL4305549.1"/>
    </source>
</evidence>
<evidence type="ECO:0000256" key="10">
    <source>
        <dbReference type="HAMAP-Rule" id="MF_01611"/>
    </source>
</evidence>
<dbReference type="Proteomes" id="UP001396646">
    <property type="component" value="Unassembled WGS sequence"/>
</dbReference>
<name>A0ABU9KT35_9EURY</name>
<feature type="binding site" evidence="10">
    <location>
        <position position="23"/>
    </location>
    <ligand>
        <name>[4Fe-4S] cluster</name>
        <dbReference type="ChEBI" id="CHEBI:49883"/>
        <note>4Fe-4S-S-AdoMet</note>
    </ligand>
</feature>
<dbReference type="InterPro" id="IPR007197">
    <property type="entry name" value="rSAM"/>
</dbReference>
<dbReference type="EC" id="4.3.1.32" evidence="2 10"/>
<dbReference type="SUPFAM" id="SSF102114">
    <property type="entry name" value="Radical SAM enzymes"/>
    <property type="match status" value="1"/>
</dbReference>
<evidence type="ECO:0000256" key="9">
    <source>
        <dbReference type="ARBA" id="ARBA00048974"/>
    </source>
</evidence>
<dbReference type="SFLD" id="SFLDG01064">
    <property type="entry name" value="F420__menaquinone_cofactor_bio"/>
    <property type="match status" value="1"/>
</dbReference>
<feature type="binding site" evidence="10">
    <location>
        <position position="26"/>
    </location>
    <ligand>
        <name>[4Fe-4S] cluster</name>
        <dbReference type="ChEBI" id="CHEBI:49883"/>
        <note>4Fe-4S-S-AdoMet</note>
    </ligand>
</feature>
<sequence>MPEFVTFSRNVFIPVTNICRNRCGYCTFRRDPDHPEARLMSAEEIIPILKNGKEAGCTEALFVFGEYAEEVPEYKKELKEMGYDSTIEYVTELCELAIEKGLLPHTNAGILSRHELEMLKPLNISMGLMLETTAELKAHSESPGKAPSKRIEMIRTAGELQIPFTTGILVGIGESNEDRKNSLEAIADIHREFGHIQEVIIQNFMPKPDTPMADQVPPTKEEMVRTVSLARDILPDDVAVQVAPNLIEPRILIENGASDLGGISPTTIDWINPEAEWPGVVELQEMTGEIPLIERLPIYPQYIKKGWYSNKLSGLITELTDKNGFKRKSNDP</sequence>
<dbReference type="InterPro" id="IPR058240">
    <property type="entry name" value="rSAM_sf"/>
</dbReference>
<comment type="function">
    <text evidence="10">Catalyzes the radical-mediated synthesis of 7,8-didemethyl-8-hydroxy-5-deazariboflavin (FO) from 5-amino-5-(4-hydroxybenzyl)-6-(D-ribitylimino)-5,6-dihydrouracil.</text>
</comment>
<organism evidence="12 13">
    <name type="scientific">Methanococcoides cohabitans</name>
    <dbReference type="NCBI Taxonomy" id="3136559"/>
    <lineage>
        <taxon>Archaea</taxon>
        <taxon>Methanobacteriati</taxon>
        <taxon>Methanobacteriota</taxon>
        <taxon>Stenosarchaea group</taxon>
        <taxon>Methanomicrobia</taxon>
        <taxon>Methanosarcinales</taxon>
        <taxon>Methanosarcinaceae</taxon>
        <taxon>Methanococcoides</taxon>
    </lineage>
</organism>
<comment type="pathway">
    <text evidence="1 10">Cofactor biosynthesis; coenzyme F0 biosynthesis.</text>
</comment>
<evidence type="ECO:0000256" key="8">
    <source>
        <dbReference type="ARBA" id="ARBA00023239"/>
    </source>
</evidence>
<dbReference type="Gene3D" id="3.20.20.70">
    <property type="entry name" value="Aldolase class I"/>
    <property type="match status" value="1"/>
</dbReference>
<keyword evidence="13" id="KW-1185">Reference proteome</keyword>
<dbReference type="PROSITE" id="PS51918">
    <property type="entry name" value="RADICAL_SAM"/>
    <property type="match status" value="1"/>
</dbReference>
<feature type="domain" description="Radical SAM core" evidence="11">
    <location>
        <begin position="5"/>
        <end position="245"/>
    </location>
</feature>
<evidence type="ECO:0000256" key="1">
    <source>
        <dbReference type="ARBA" id="ARBA00004712"/>
    </source>
</evidence>
<evidence type="ECO:0000256" key="2">
    <source>
        <dbReference type="ARBA" id="ARBA00012126"/>
    </source>
</evidence>
<dbReference type="InterPro" id="IPR006638">
    <property type="entry name" value="Elp3/MiaA/NifB-like_rSAM"/>
</dbReference>
<dbReference type="InterPro" id="IPR013785">
    <property type="entry name" value="Aldolase_TIM"/>
</dbReference>
<dbReference type="SFLD" id="SFLDF00294">
    <property type="entry name" value="7_8-didemethyl-8-hydroxy-5-dea"/>
    <property type="match status" value="1"/>
</dbReference>
<dbReference type="PANTHER" id="PTHR43076">
    <property type="entry name" value="FO SYNTHASE (COFH)"/>
    <property type="match status" value="1"/>
</dbReference>
<dbReference type="EMBL" id="JBCAUS010000004">
    <property type="protein sequence ID" value="MEL4305549.1"/>
    <property type="molecule type" value="Genomic_DNA"/>
</dbReference>
<dbReference type="InterPro" id="IPR019939">
    <property type="entry name" value="CofG_family"/>
</dbReference>
<comment type="catalytic activity">
    <reaction evidence="9 10">
        <text>5-amino-5-(4-hydroxybenzyl)-6-(D-ribitylimino)-5,6-dihydrouracil + S-adenosyl-L-methionine = 7,8-didemethyl-8-hydroxy-5-deazariboflavin + 5'-deoxyadenosine + L-methionine + NH4(+) + H(+)</text>
        <dbReference type="Rhea" id="RHEA:55204"/>
        <dbReference type="ChEBI" id="CHEBI:15378"/>
        <dbReference type="ChEBI" id="CHEBI:17319"/>
        <dbReference type="ChEBI" id="CHEBI:28938"/>
        <dbReference type="ChEBI" id="CHEBI:57844"/>
        <dbReference type="ChEBI" id="CHEBI:59789"/>
        <dbReference type="ChEBI" id="CHEBI:59904"/>
        <dbReference type="ChEBI" id="CHEBI:85936"/>
        <dbReference type="EC" id="4.3.1.32"/>
    </reaction>
</comment>
<protein>
    <recommendedName>
        <fullName evidence="2 10">7,8-didemethyl-8-hydroxy-5-deazariboflavin synthase</fullName>
        <ecNumber evidence="2 10">4.3.1.32</ecNumber>
    </recommendedName>
    <alternativeName>
        <fullName evidence="10">FO synthase subunit 1</fullName>
    </alternativeName>
</protein>
<proteinExistence type="inferred from homology"/>
<dbReference type="PANTHER" id="PTHR43076:SF15">
    <property type="entry name" value="7,8-DIDEMETHYL-8-HYDROXY-5-DEAZARIBOFLAVIN SYNTHASE"/>
    <property type="match status" value="1"/>
</dbReference>
<keyword evidence="3 10" id="KW-0004">4Fe-4S</keyword>
<dbReference type="CDD" id="cd01335">
    <property type="entry name" value="Radical_SAM"/>
    <property type="match status" value="1"/>
</dbReference>
<comment type="similarity">
    <text evidence="10">Belongs to the radical SAM superfamily. CofG family.</text>
</comment>
<comment type="subunit">
    <text evidence="10">The FO synthase complex consists of two subunits, CofG and CofH.</text>
</comment>
<evidence type="ECO:0000259" key="11">
    <source>
        <dbReference type="PROSITE" id="PS51918"/>
    </source>
</evidence>
<keyword evidence="5 10" id="KW-0479">Metal-binding</keyword>
<dbReference type="Pfam" id="PF04055">
    <property type="entry name" value="Radical_SAM"/>
    <property type="match status" value="1"/>
</dbReference>
<accession>A0ABU9KT35</accession>
<gene>
    <name evidence="10 12" type="primary">cofG</name>
    <name evidence="12" type="ORF">WOA13_06875</name>
</gene>
<dbReference type="SFLD" id="SFLDS00029">
    <property type="entry name" value="Radical_SAM"/>
    <property type="match status" value="1"/>
</dbReference>
<evidence type="ECO:0000256" key="6">
    <source>
        <dbReference type="ARBA" id="ARBA00023004"/>
    </source>
</evidence>
<evidence type="ECO:0000256" key="5">
    <source>
        <dbReference type="ARBA" id="ARBA00022723"/>
    </source>
</evidence>
<comment type="cofactor">
    <cofactor evidence="10">
        <name>[4Fe-4S] cluster</name>
        <dbReference type="ChEBI" id="CHEBI:49883"/>
    </cofactor>
    <text evidence="10">Binds 1 [4Fe-4S] cluster. The cluster is coordinated with 3 cysteines and an exchangeable S-adenosyl-L-methionine.</text>
</comment>
<keyword evidence="8 10" id="KW-0456">Lyase</keyword>
<evidence type="ECO:0000313" key="13">
    <source>
        <dbReference type="Proteomes" id="UP001396646"/>
    </source>
</evidence>
<dbReference type="InterPro" id="IPR034405">
    <property type="entry name" value="F420"/>
</dbReference>
<dbReference type="HAMAP" id="MF_01611">
    <property type="entry name" value="FO_synth_sub1"/>
    <property type="match status" value="1"/>
</dbReference>
<dbReference type="NCBIfam" id="TIGR03550">
    <property type="entry name" value="F420_cofG"/>
    <property type="match status" value="1"/>
</dbReference>
<evidence type="ECO:0000256" key="3">
    <source>
        <dbReference type="ARBA" id="ARBA00022485"/>
    </source>
</evidence>
<keyword evidence="4 10" id="KW-0949">S-adenosyl-L-methionine</keyword>
<reference evidence="12 13" key="1">
    <citation type="submission" date="2024-04" db="EMBL/GenBank/DDBJ databases">
        <title>Methanococcoides sp. LMO-2.</title>
        <authorList>
            <person name="Liang L."/>
        </authorList>
    </citation>
    <scope>NUCLEOTIDE SEQUENCE [LARGE SCALE GENOMIC DNA]</scope>
    <source>
        <strain evidence="12 13">LMO-2</strain>
    </source>
</reference>
<dbReference type="NCBIfam" id="NF004884">
    <property type="entry name" value="PRK06245.1"/>
    <property type="match status" value="1"/>
</dbReference>
<comment type="caution">
    <text evidence="12">The sequence shown here is derived from an EMBL/GenBank/DDBJ whole genome shotgun (WGS) entry which is preliminary data.</text>
</comment>
<dbReference type="SFLD" id="SFLDG01388">
    <property type="entry name" value="7_8-didemethyl-8-hydroxy-5-dea"/>
    <property type="match status" value="1"/>
</dbReference>
<keyword evidence="6 10" id="KW-0408">Iron</keyword>
<dbReference type="SMART" id="SM00729">
    <property type="entry name" value="Elp3"/>
    <property type="match status" value="1"/>
</dbReference>